<sequence>TCASGFSDKNISSSDDEEPAGPSQTVSPVLGEIHKIVSEWELAQLAKVRPLIFGFNGQTTIKDCLKMLEKKVAEYDIIKKFTMGAKHFVKHMQFIKWPDHATPASAEYFIEFVCNVRKSYLPGPLIVHCRAGVGRTGVFPCLDVVFCAIEKNCPFNIQDTVTHMRQQRRGVIQTKEQYSFCYKVVLEVLQKLFTLG</sequence>
<dbReference type="Ensembl" id="ENSOCUT00000053261.1">
    <property type="protein sequence ID" value="ENSOCUP00000041648.1"/>
    <property type="gene ID" value="ENSOCUG00000034038.1"/>
</dbReference>
<dbReference type="Pfam" id="PF00102">
    <property type="entry name" value="Y_phosphatase"/>
    <property type="match status" value="1"/>
</dbReference>
<dbReference type="InterPro" id="IPR003595">
    <property type="entry name" value="Tyr_Pase_cat"/>
</dbReference>
<dbReference type="AlphaFoldDB" id="A0A5F9D721"/>
<dbReference type="GeneTree" id="ENSGT00940000160066"/>
<evidence type="ECO:0000259" key="4">
    <source>
        <dbReference type="PROSITE" id="PS50055"/>
    </source>
</evidence>
<protein>
    <recommendedName>
        <fullName evidence="8">Protein tyrosine phosphatase non-receptor type 20</fullName>
    </recommendedName>
</protein>
<dbReference type="PROSITE" id="PS50056">
    <property type="entry name" value="TYR_PHOSPHATASE_2"/>
    <property type="match status" value="1"/>
</dbReference>
<feature type="compositionally biased region" description="Polar residues" evidence="3">
    <location>
        <begin position="1"/>
        <end position="13"/>
    </location>
</feature>
<dbReference type="GO" id="GO:0005634">
    <property type="term" value="C:nucleus"/>
    <property type="evidence" value="ECO:0007669"/>
    <property type="project" value="UniProtKB-SubCell"/>
</dbReference>
<evidence type="ECO:0000313" key="7">
    <source>
        <dbReference type="Proteomes" id="UP000001811"/>
    </source>
</evidence>
<dbReference type="PANTHER" id="PTHR46900">
    <property type="entry name" value="TYROSINE-PROTEIN PHOSPHATASE NON-RECEPTOR TYPE 13"/>
    <property type="match status" value="1"/>
</dbReference>
<organism evidence="6 7">
    <name type="scientific">Oryctolagus cuniculus</name>
    <name type="common">Rabbit</name>
    <dbReference type="NCBI Taxonomy" id="9986"/>
    <lineage>
        <taxon>Eukaryota</taxon>
        <taxon>Metazoa</taxon>
        <taxon>Chordata</taxon>
        <taxon>Craniata</taxon>
        <taxon>Vertebrata</taxon>
        <taxon>Euteleostomi</taxon>
        <taxon>Mammalia</taxon>
        <taxon>Eutheria</taxon>
        <taxon>Euarchontoglires</taxon>
        <taxon>Glires</taxon>
        <taxon>Lagomorpha</taxon>
        <taxon>Leporidae</taxon>
        <taxon>Oryctolagus</taxon>
    </lineage>
</organism>
<accession>A0A5F9D721</accession>
<name>A0A5F9D721_RABIT</name>
<proteinExistence type="predicted"/>
<dbReference type="SMART" id="SM00404">
    <property type="entry name" value="PTPc_motif"/>
    <property type="match status" value="1"/>
</dbReference>
<feature type="region of interest" description="Disordered" evidence="3">
    <location>
        <begin position="1"/>
        <end position="25"/>
    </location>
</feature>
<dbReference type="Proteomes" id="UP000001811">
    <property type="component" value="Unplaced"/>
</dbReference>
<dbReference type="Gene3D" id="3.90.190.10">
    <property type="entry name" value="Protein tyrosine phosphatase superfamily"/>
    <property type="match status" value="1"/>
</dbReference>
<comment type="subcellular location">
    <subcellularLocation>
        <location evidence="1">Nucleus</location>
    </subcellularLocation>
</comment>
<evidence type="ECO:0000259" key="5">
    <source>
        <dbReference type="PROSITE" id="PS50056"/>
    </source>
</evidence>
<dbReference type="PRINTS" id="PR00700">
    <property type="entry name" value="PRTYPHPHTASE"/>
</dbReference>
<dbReference type="PROSITE" id="PS00383">
    <property type="entry name" value="TYR_PHOSPHATASE_1"/>
    <property type="match status" value="1"/>
</dbReference>
<dbReference type="PROSITE" id="PS50055">
    <property type="entry name" value="TYR_PHOSPHATASE_PTP"/>
    <property type="match status" value="1"/>
</dbReference>
<feature type="domain" description="Tyrosine-protein phosphatase" evidence="4">
    <location>
        <begin position="89"/>
        <end position="188"/>
    </location>
</feature>
<feature type="domain" description="Tyrosine specific protein phosphatases" evidence="5">
    <location>
        <begin position="107"/>
        <end position="179"/>
    </location>
</feature>
<keyword evidence="2" id="KW-0539">Nucleus</keyword>
<evidence type="ECO:0000256" key="1">
    <source>
        <dbReference type="ARBA" id="ARBA00004123"/>
    </source>
</evidence>
<evidence type="ECO:0000313" key="6">
    <source>
        <dbReference type="Ensembl" id="ENSOCUP00000041648.1"/>
    </source>
</evidence>
<dbReference type="SUPFAM" id="SSF52799">
    <property type="entry name" value="(Phosphotyrosine protein) phosphatases II"/>
    <property type="match status" value="1"/>
</dbReference>
<evidence type="ECO:0000256" key="3">
    <source>
        <dbReference type="SAM" id="MobiDB-lite"/>
    </source>
</evidence>
<dbReference type="InterPro" id="IPR029021">
    <property type="entry name" value="Prot-tyrosine_phosphatase-like"/>
</dbReference>
<dbReference type="InterPro" id="IPR016130">
    <property type="entry name" value="Tyr_Pase_AS"/>
</dbReference>
<reference evidence="6" key="2">
    <citation type="submission" date="2025-08" db="UniProtKB">
        <authorList>
            <consortium name="Ensembl"/>
        </authorList>
    </citation>
    <scope>IDENTIFICATION</scope>
    <source>
        <strain evidence="6">Thorbecke</strain>
    </source>
</reference>
<reference evidence="6" key="3">
    <citation type="submission" date="2025-09" db="UniProtKB">
        <authorList>
            <consortium name="Ensembl"/>
        </authorList>
    </citation>
    <scope>IDENTIFICATION</scope>
    <source>
        <strain evidence="6">Thorbecke</strain>
    </source>
</reference>
<keyword evidence="7" id="KW-1185">Reference proteome</keyword>
<dbReference type="InterPro" id="IPR000242">
    <property type="entry name" value="PTP_cat"/>
</dbReference>
<evidence type="ECO:0008006" key="8">
    <source>
        <dbReference type="Google" id="ProtNLM"/>
    </source>
</evidence>
<dbReference type="GO" id="GO:0004725">
    <property type="term" value="F:protein tyrosine phosphatase activity"/>
    <property type="evidence" value="ECO:0007669"/>
    <property type="project" value="InterPro"/>
</dbReference>
<dbReference type="InterPro" id="IPR052074">
    <property type="entry name" value="NonRcpt_TyrProt_Phosphatase"/>
</dbReference>
<evidence type="ECO:0000256" key="2">
    <source>
        <dbReference type="ARBA" id="ARBA00023242"/>
    </source>
</evidence>
<dbReference type="PANTHER" id="PTHR46900:SF4">
    <property type="entry name" value="FERM AND PDZ DOMAIN CONTAINING 2"/>
    <property type="match status" value="1"/>
</dbReference>
<reference evidence="6 7" key="1">
    <citation type="journal article" date="2011" name="Nature">
        <title>A high-resolution map of human evolutionary constraint using 29 mammals.</title>
        <authorList>
            <person name="Lindblad-Toh K."/>
            <person name="Garber M."/>
            <person name="Zuk O."/>
            <person name="Lin M.F."/>
            <person name="Parker B.J."/>
            <person name="Washietl S."/>
            <person name="Kheradpour P."/>
            <person name="Ernst J."/>
            <person name="Jordan G."/>
            <person name="Mauceli E."/>
            <person name="Ward L.D."/>
            <person name="Lowe C.B."/>
            <person name="Holloway A.K."/>
            <person name="Clamp M."/>
            <person name="Gnerre S."/>
            <person name="Alfoldi J."/>
            <person name="Beal K."/>
            <person name="Chang J."/>
            <person name="Clawson H."/>
            <person name="Cuff J."/>
            <person name="Di Palma F."/>
            <person name="Fitzgerald S."/>
            <person name="Flicek P."/>
            <person name="Guttman M."/>
            <person name="Hubisz M.J."/>
            <person name="Jaffe D.B."/>
            <person name="Jungreis I."/>
            <person name="Kent W.J."/>
            <person name="Kostka D."/>
            <person name="Lara M."/>
            <person name="Martins A.L."/>
            <person name="Massingham T."/>
            <person name="Moltke I."/>
            <person name="Raney B.J."/>
            <person name="Rasmussen M.D."/>
            <person name="Robinson J."/>
            <person name="Stark A."/>
            <person name="Vilella A.J."/>
            <person name="Wen J."/>
            <person name="Xie X."/>
            <person name="Zody M.C."/>
            <person name="Baldwin J."/>
            <person name="Bloom T."/>
            <person name="Chin C.W."/>
            <person name="Heiman D."/>
            <person name="Nicol R."/>
            <person name="Nusbaum C."/>
            <person name="Young S."/>
            <person name="Wilkinson J."/>
            <person name="Worley K.C."/>
            <person name="Kovar C.L."/>
            <person name="Muzny D.M."/>
            <person name="Gibbs R.A."/>
            <person name="Cree A."/>
            <person name="Dihn H.H."/>
            <person name="Fowler G."/>
            <person name="Jhangiani S."/>
            <person name="Joshi V."/>
            <person name="Lee S."/>
            <person name="Lewis L.R."/>
            <person name="Nazareth L.V."/>
            <person name="Okwuonu G."/>
            <person name="Santibanez J."/>
            <person name="Warren W.C."/>
            <person name="Mardis E.R."/>
            <person name="Weinstock G.M."/>
            <person name="Wilson R.K."/>
            <person name="Delehaunty K."/>
            <person name="Dooling D."/>
            <person name="Fronik C."/>
            <person name="Fulton L."/>
            <person name="Fulton B."/>
            <person name="Graves T."/>
            <person name="Minx P."/>
            <person name="Sodergren E."/>
            <person name="Birney E."/>
            <person name="Margulies E.H."/>
            <person name="Herrero J."/>
            <person name="Green E.D."/>
            <person name="Haussler D."/>
            <person name="Siepel A."/>
            <person name="Goldman N."/>
            <person name="Pollard K.S."/>
            <person name="Pedersen J.S."/>
            <person name="Lander E.S."/>
            <person name="Kellis M."/>
        </authorList>
    </citation>
    <scope>NUCLEOTIDE SEQUENCE [LARGE SCALE GENOMIC DNA]</scope>
    <source>
        <strain evidence="7">Thorbecke</strain>
    </source>
</reference>
<dbReference type="InterPro" id="IPR000387">
    <property type="entry name" value="Tyr_Pase_dom"/>
</dbReference>
<dbReference type="SMART" id="SM00194">
    <property type="entry name" value="PTPc"/>
    <property type="match status" value="1"/>
</dbReference>